<name>A0ABX5W2C5_9BRAD</name>
<gene>
    <name evidence="2" type="ORF">FJN17_07540</name>
</gene>
<sequence length="213" mass="23909">MGILSKLFRGVVVKQLAPVEVDAKRSNQHEFNGSKPLIELFGKQQPQRLQTDFYRMSRTGKLMSASGMLTWYDARARHPTRSEYRLYYYDNSVTRQARAGDTLLIGRKFDGSTFLLTAPSTGAAASRIAWLFSIEIKPGAAFAALDLDRADKQHLSKELQLGLAELPAAWEAETDAALKEERPEIRSAVRELQRKLSQGSTSDTPFLSQEGEW</sequence>
<evidence type="ECO:0008006" key="4">
    <source>
        <dbReference type="Google" id="ProtNLM"/>
    </source>
</evidence>
<dbReference type="Proteomes" id="UP000319298">
    <property type="component" value="Chromosome"/>
</dbReference>
<organism evidence="2 3">
    <name type="scientific">Bradyrhizobium symbiodeficiens</name>
    <dbReference type="NCBI Taxonomy" id="1404367"/>
    <lineage>
        <taxon>Bacteria</taxon>
        <taxon>Pseudomonadati</taxon>
        <taxon>Pseudomonadota</taxon>
        <taxon>Alphaproteobacteria</taxon>
        <taxon>Hyphomicrobiales</taxon>
        <taxon>Nitrobacteraceae</taxon>
        <taxon>Bradyrhizobium</taxon>
    </lineage>
</organism>
<accession>A0ABX5W2C5</accession>
<evidence type="ECO:0000313" key="3">
    <source>
        <dbReference type="Proteomes" id="UP000319298"/>
    </source>
</evidence>
<protein>
    <recommendedName>
        <fullName evidence="4">Restriction endonuclease subunit S</fullName>
    </recommendedName>
</protein>
<keyword evidence="3" id="KW-1185">Reference proteome</keyword>
<evidence type="ECO:0000256" key="1">
    <source>
        <dbReference type="SAM" id="MobiDB-lite"/>
    </source>
</evidence>
<proteinExistence type="predicted"/>
<feature type="region of interest" description="Disordered" evidence="1">
    <location>
        <begin position="190"/>
        <end position="213"/>
    </location>
</feature>
<dbReference type="RefSeq" id="WP_140478821.1">
    <property type="nucleotide sequence ID" value="NZ_CP041090.2"/>
</dbReference>
<evidence type="ECO:0000313" key="2">
    <source>
        <dbReference type="EMBL" id="QDF37437.1"/>
    </source>
</evidence>
<feature type="compositionally biased region" description="Polar residues" evidence="1">
    <location>
        <begin position="195"/>
        <end position="207"/>
    </location>
</feature>
<reference evidence="3" key="1">
    <citation type="submission" date="2019-06" db="EMBL/GenBank/DDBJ databases">
        <title>Whole-Genome Sequence of Bradyrhizobium sp. 3 Strain 65S1MB.</title>
        <authorList>
            <person name="Bromfield E.S.P."/>
            <person name="Cloutier S."/>
            <person name="Nguyen H.D.T."/>
        </authorList>
    </citation>
    <scope>NUCLEOTIDE SEQUENCE [LARGE SCALE GENOMIC DNA]</scope>
    <source>
        <strain evidence="3">65S1MB</strain>
    </source>
</reference>
<dbReference type="EMBL" id="CP041090">
    <property type="protein sequence ID" value="QDF37437.1"/>
    <property type="molecule type" value="Genomic_DNA"/>
</dbReference>
<reference evidence="2 3" key="2">
    <citation type="journal article" date="2020" name="Int. J. Syst. Evol. Microbiol.">
        <title>Description and complete genome sequences of Bradyrhizobium symbiodeficiens sp. nov., a non-symbiotic bacterium associated with legumes native to Canada.</title>
        <authorList>
            <person name="Bromfield E.S.P."/>
            <person name="Cloutier S."/>
            <person name="Nguyen H.D.T."/>
        </authorList>
    </citation>
    <scope>NUCLEOTIDE SEQUENCE [LARGE SCALE GENOMIC DNA]</scope>
    <source>
        <strain evidence="2 3">65S1MB</strain>
    </source>
</reference>